<evidence type="ECO:0000256" key="2">
    <source>
        <dbReference type="ARBA" id="ARBA00022741"/>
    </source>
</evidence>
<evidence type="ECO:0000313" key="7">
    <source>
        <dbReference type="EMBL" id="GAT67581.1"/>
    </source>
</evidence>
<dbReference type="EMBL" id="BDCX01000007">
    <property type="protein sequence ID" value="GAT67581.1"/>
    <property type="molecule type" value="Genomic_DNA"/>
</dbReference>
<proteinExistence type="predicted"/>
<dbReference type="STRING" id="161355.PS9374_03239"/>
<feature type="compositionally biased region" description="Low complexity" evidence="5">
    <location>
        <begin position="552"/>
        <end position="624"/>
    </location>
</feature>
<feature type="compositionally biased region" description="Low complexity" evidence="5">
    <location>
        <begin position="631"/>
        <end position="642"/>
    </location>
</feature>
<keyword evidence="8" id="KW-1185">Reference proteome</keyword>
<evidence type="ECO:0000256" key="4">
    <source>
        <dbReference type="ARBA" id="ARBA00022840"/>
    </source>
</evidence>
<keyword evidence="3 7" id="KW-0418">Kinase</keyword>
<sequence length="784" mass="78735">MGDLHPLLPNDPERIGIYVLVGRFSPDPGQAVYLGHLLDDDTPRVIRMLEPRPDADPQARERITNGLNAAKRVSGAHTARLVEVGWFDDAPYVVREHVEGRSLRETVSADGPLTGDALERLAVGTLNALTAVHMSGIVHGGLTPDTVLLGPDGPRVCDVGLGAAGSEPDYVAPERLRAGLLPDGAPGAPGASPAPGAPGASPAPGAPGASTAAKPADLFAWAATVAYAATGRPPYGGRPELVLEGPADLSGIPAALRPLIAACLDKRPEARPDAGAAMLRLLGERPEDRVLSAVPVPQEGRPVLPGDDLRGEVVPGAAGQPGPGAPTAPAPQVWGAPPLPGDPPPANVTVLAAPVRERPRTGGLSLLLAACVGVVALLSGLGVWAAGKYTSLDDAGRTAADGAAPRIPLELAGRGEDQVADGDQGQGTGMGQGTGDDPVNRVTVPWGTTPEPREGDVGPLQLPTDVPAVPTVAPVPTLSSLTPPPVPVPSTAAPQQTDRPGTQQTPTAAPAPTATATQQPATPQPTVTLTVTPQPAPESPQPTGSPAPSPSTTPGVTPTAAPAPSVTPTAVPSASATATATPTAVPSVPQATPTAAKPTTAPTQAKPTATAAKPTTAPTRAKPTWDPSAITAKPTPTRAKPTWNPPTSTAKPVPTGVLPTVGAGPSRTATAPAPPPSVSPFSPQQACGAGYVPQRSLSFNGGTVHQLYNASTGNNCVVTVKTSDVGKASQLWATIEVQGGGSLTDRGSFEYYAGPVVLPAKGKCVRFSGGGPGGQASSDWGNCR</sequence>
<evidence type="ECO:0000256" key="5">
    <source>
        <dbReference type="SAM" id="MobiDB-lite"/>
    </source>
</evidence>
<feature type="region of interest" description="Disordered" evidence="5">
    <location>
        <begin position="416"/>
        <end position="687"/>
    </location>
</feature>
<dbReference type="Gene3D" id="1.10.510.10">
    <property type="entry name" value="Transferase(Phosphotransferase) domain 1"/>
    <property type="match status" value="1"/>
</dbReference>
<dbReference type="PANTHER" id="PTHR43289">
    <property type="entry name" value="MITOGEN-ACTIVATED PROTEIN KINASE KINASE KINASE 20-RELATED"/>
    <property type="match status" value="1"/>
</dbReference>
<feature type="compositionally biased region" description="Low complexity" evidence="5">
    <location>
        <begin position="466"/>
        <end position="481"/>
    </location>
</feature>
<dbReference type="SUPFAM" id="SSF56112">
    <property type="entry name" value="Protein kinase-like (PK-like)"/>
    <property type="match status" value="1"/>
</dbReference>
<dbReference type="InterPro" id="IPR000719">
    <property type="entry name" value="Prot_kinase_dom"/>
</dbReference>
<keyword evidence="7" id="KW-0723">Serine/threonine-protein kinase</keyword>
<feature type="compositionally biased region" description="Low complexity" evidence="5">
    <location>
        <begin position="184"/>
        <end position="212"/>
    </location>
</feature>
<name>A0A171D342_9ACTN</name>
<feature type="compositionally biased region" description="Low complexity" evidence="5">
    <location>
        <begin position="502"/>
        <end position="533"/>
    </location>
</feature>
<dbReference type="PANTHER" id="PTHR43289:SF34">
    <property type="entry name" value="SERINE_THREONINE-PROTEIN KINASE YBDM-RELATED"/>
    <property type="match status" value="1"/>
</dbReference>
<evidence type="ECO:0000259" key="6">
    <source>
        <dbReference type="PROSITE" id="PS50011"/>
    </source>
</evidence>
<protein>
    <submittedName>
        <fullName evidence="7">Serine/threonine protein kinase-like protein</fullName>
    </submittedName>
</protein>
<reference evidence="7 8" key="1">
    <citation type="journal article" date="2016" name="Genome Announc.">
        <title>Draft Genome Sequence of Planomonospora sphaerica JCM9374, a Rare Actinomycete.</title>
        <authorList>
            <person name="Dohra H."/>
            <person name="Suzuki T."/>
            <person name="Inoue Y."/>
            <person name="Kodani S."/>
        </authorList>
    </citation>
    <scope>NUCLEOTIDE SEQUENCE [LARGE SCALE GENOMIC DNA]</scope>
    <source>
        <strain evidence="7 8">JCM 9374</strain>
    </source>
</reference>
<feature type="domain" description="Protein kinase" evidence="6">
    <location>
        <begin position="18"/>
        <end position="291"/>
    </location>
</feature>
<evidence type="ECO:0000313" key="8">
    <source>
        <dbReference type="Proteomes" id="UP000077701"/>
    </source>
</evidence>
<keyword evidence="4" id="KW-0067">ATP-binding</keyword>
<dbReference type="Proteomes" id="UP000077701">
    <property type="component" value="Unassembled WGS sequence"/>
</dbReference>
<dbReference type="OrthoDB" id="3529351at2"/>
<dbReference type="GO" id="GO:0005524">
    <property type="term" value="F:ATP binding"/>
    <property type="evidence" value="ECO:0007669"/>
    <property type="project" value="UniProtKB-KW"/>
</dbReference>
<feature type="compositionally biased region" description="Pro residues" evidence="5">
    <location>
        <begin position="534"/>
        <end position="551"/>
    </location>
</feature>
<dbReference type="InterPro" id="IPR011009">
    <property type="entry name" value="Kinase-like_dom_sf"/>
</dbReference>
<dbReference type="PRINTS" id="PR01217">
    <property type="entry name" value="PRICHEXTENSN"/>
</dbReference>
<evidence type="ECO:0000256" key="1">
    <source>
        <dbReference type="ARBA" id="ARBA00022679"/>
    </source>
</evidence>
<gene>
    <name evidence="7" type="ORF">PS9374_03239</name>
</gene>
<accession>A0A171D342</accession>
<dbReference type="AlphaFoldDB" id="A0A171D342"/>
<dbReference type="SMART" id="SM00220">
    <property type="entry name" value="S_TKc"/>
    <property type="match status" value="1"/>
</dbReference>
<evidence type="ECO:0000256" key="3">
    <source>
        <dbReference type="ARBA" id="ARBA00022777"/>
    </source>
</evidence>
<dbReference type="PROSITE" id="PS50011">
    <property type="entry name" value="PROTEIN_KINASE_DOM"/>
    <property type="match status" value="1"/>
</dbReference>
<organism evidence="7 8">
    <name type="scientific">Planomonospora sphaerica</name>
    <dbReference type="NCBI Taxonomy" id="161355"/>
    <lineage>
        <taxon>Bacteria</taxon>
        <taxon>Bacillati</taxon>
        <taxon>Actinomycetota</taxon>
        <taxon>Actinomycetes</taxon>
        <taxon>Streptosporangiales</taxon>
        <taxon>Streptosporangiaceae</taxon>
        <taxon>Planomonospora</taxon>
    </lineage>
</organism>
<keyword evidence="2" id="KW-0547">Nucleotide-binding</keyword>
<comment type="caution">
    <text evidence="7">The sequence shown here is derived from an EMBL/GenBank/DDBJ whole genome shotgun (WGS) entry which is preliminary data.</text>
</comment>
<feature type="region of interest" description="Disordered" evidence="5">
    <location>
        <begin position="179"/>
        <end position="212"/>
    </location>
</feature>
<dbReference type="GO" id="GO:0004674">
    <property type="term" value="F:protein serine/threonine kinase activity"/>
    <property type="evidence" value="ECO:0007669"/>
    <property type="project" value="UniProtKB-KW"/>
</dbReference>
<keyword evidence="1" id="KW-0808">Transferase</keyword>
<feature type="compositionally biased region" description="Gly residues" evidence="5">
    <location>
        <begin position="424"/>
        <end position="434"/>
    </location>
</feature>
<reference evidence="8" key="2">
    <citation type="submission" date="2016-04" db="EMBL/GenBank/DDBJ databases">
        <title>Planomonospora sphaerica JCM9374 whole genome shotgun sequence.</title>
        <authorList>
            <person name="Suzuki T."/>
            <person name="Dohra H."/>
            <person name="Kodani S."/>
        </authorList>
    </citation>
    <scope>NUCLEOTIDE SEQUENCE [LARGE SCALE GENOMIC DNA]</scope>
    <source>
        <strain evidence="8">JCM 9374</strain>
    </source>
</reference>